<accession>A0A918TBY2</accession>
<dbReference type="Gene3D" id="3.10.129.10">
    <property type="entry name" value="Hotdog Thioesterase"/>
    <property type="match status" value="1"/>
</dbReference>
<organism evidence="1 2">
    <name type="scientific">Streptomyces cinnamoneus</name>
    <name type="common">Streptoverticillium cinnamoneum</name>
    <dbReference type="NCBI Taxonomy" id="53446"/>
    <lineage>
        <taxon>Bacteria</taxon>
        <taxon>Bacillati</taxon>
        <taxon>Actinomycetota</taxon>
        <taxon>Actinomycetes</taxon>
        <taxon>Kitasatosporales</taxon>
        <taxon>Streptomycetaceae</taxon>
        <taxon>Streptomyces</taxon>
        <taxon>Streptomyces cinnamoneus group</taxon>
    </lineage>
</organism>
<comment type="caution">
    <text evidence="1">The sequence shown here is derived from an EMBL/GenBank/DDBJ whole genome shotgun (WGS) entry which is preliminary data.</text>
</comment>
<dbReference type="InterPro" id="IPR029069">
    <property type="entry name" value="HotDog_dom_sf"/>
</dbReference>
<dbReference type="InterPro" id="IPR027961">
    <property type="entry name" value="DUF4442"/>
</dbReference>
<gene>
    <name evidence="1" type="ORF">GCM10010507_13070</name>
</gene>
<dbReference type="AlphaFoldDB" id="A0A918TBY2"/>
<evidence type="ECO:0000313" key="1">
    <source>
        <dbReference type="EMBL" id="GHC40298.1"/>
    </source>
</evidence>
<dbReference type="Pfam" id="PF14539">
    <property type="entry name" value="DUF4442"/>
    <property type="match status" value="1"/>
</dbReference>
<sequence length="137" mass="14095">MPFQKFAGVEVTDLADGRAVAALPEGGDTLNHVGTQHAAALFLVAEAAAGSALAGALRERITGISFVLRQSAISYDKKAGGTIRSVATVVDAHLPARVAGLAAGERFEAVARSLLHNAQGETVAEAVFTYHCRVLAA</sequence>
<evidence type="ECO:0000313" key="2">
    <source>
        <dbReference type="Proteomes" id="UP000646244"/>
    </source>
</evidence>
<dbReference type="Proteomes" id="UP000646244">
    <property type="component" value="Unassembled WGS sequence"/>
</dbReference>
<protein>
    <recommendedName>
        <fullName evidence="3">DUF4442 domain-containing protein</fullName>
    </recommendedName>
</protein>
<reference evidence="1" key="1">
    <citation type="journal article" date="2014" name="Int. J. Syst. Evol. Microbiol.">
        <title>Complete genome sequence of Corynebacterium casei LMG S-19264T (=DSM 44701T), isolated from a smear-ripened cheese.</title>
        <authorList>
            <consortium name="US DOE Joint Genome Institute (JGI-PGF)"/>
            <person name="Walter F."/>
            <person name="Albersmeier A."/>
            <person name="Kalinowski J."/>
            <person name="Ruckert C."/>
        </authorList>
    </citation>
    <scope>NUCLEOTIDE SEQUENCE</scope>
    <source>
        <strain evidence="1">JCM 4633</strain>
    </source>
</reference>
<reference evidence="1" key="2">
    <citation type="submission" date="2020-09" db="EMBL/GenBank/DDBJ databases">
        <authorList>
            <person name="Sun Q."/>
            <person name="Ohkuma M."/>
        </authorList>
    </citation>
    <scope>NUCLEOTIDE SEQUENCE</scope>
    <source>
        <strain evidence="1">JCM 4633</strain>
    </source>
</reference>
<proteinExistence type="predicted"/>
<evidence type="ECO:0008006" key="3">
    <source>
        <dbReference type="Google" id="ProtNLM"/>
    </source>
</evidence>
<name>A0A918TBY2_STRCJ</name>
<dbReference type="SUPFAM" id="SSF54637">
    <property type="entry name" value="Thioesterase/thiol ester dehydrase-isomerase"/>
    <property type="match status" value="1"/>
</dbReference>
<dbReference type="EMBL" id="BMVB01000003">
    <property type="protein sequence ID" value="GHC40298.1"/>
    <property type="molecule type" value="Genomic_DNA"/>
</dbReference>